<feature type="region of interest" description="Disordered" evidence="1">
    <location>
        <begin position="103"/>
        <end position="187"/>
    </location>
</feature>
<evidence type="ECO:0000313" key="3">
    <source>
        <dbReference type="Proteomes" id="UP000045706"/>
    </source>
</evidence>
<gene>
    <name evidence="2" type="ORF">BN1723_000407</name>
</gene>
<feature type="compositionally biased region" description="Polar residues" evidence="1">
    <location>
        <begin position="175"/>
        <end position="185"/>
    </location>
</feature>
<dbReference type="AlphaFoldDB" id="A0A0G4LFA1"/>
<name>A0A0G4LFA1_VERLO</name>
<dbReference type="Proteomes" id="UP000045706">
    <property type="component" value="Unassembled WGS sequence"/>
</dbReference>
<reference evidence="3" key="1">
    <citation type="submission" date="2015-05" db="EMBL/GenBank/DDBJ databases">
        <authorList>
            <person name="Fogelqvist Johan"/>
        </authorList>
    </citation>
    <scope>NUCLEOTIDE SEQUENCE [LARGE SCALE GENOMIC DNA]</scope>
</reference>
<proteinExistence type="predicted"/>
<protein>
    <submittedName>
        <fullName evidence="2">Uncharacterized protein</fullName>
    </submittedName>
</protein>
<evidence type="ECO:0000313" key="2">
    <source>
        <dbReference type="EMBL" id="CRK20594.1"/>
    </source>
</evidence>
<accession>A0A0G4LFA1</accession>
<sequence length="210" mass="23374">MDHPYRPAEAHTCSRKGRISNLKAHGRFTELVLMSKIHDKRDEDTLDSTRTLLGQTWEARSRTLFQQPFTKASVDAALGKSSDSTYRWLWPSETSRIIASEARQSSAPRLTSRYVQGSTPASPGYAPSDSPARIPYSRLLPDNDQSRWSSGRHETDGQRQQSSRRGNARTAAGLSGQTIAQSSFQAGPKRLTCRIATVIEVKQTELKPDT</sequence>
<organism evidence="2 3">
    <name type="scientific">Verticillium longisporum</name>
    <name type="common">Verticillium dahliae var. longisporum</name>
    <dbReference type="NCBI Taxonomy" id="100787"/>
    <lineage>
        <taxon>Eukaryota</taxon>
        <taxon>Fungi</taxon>
        <taxon>Dikarya</taxon>
        <taxon>Ascomycota</taxon>
        <taxon>Pezizomycotina</taxon>
        <taxon>Sordariomycetes</taxon>
        <taxon>Hypocreomycetidae</taxon>
        <taxon>Glomerellales</taxon>
        <taxon>Plectosphaerellaceae</taxon>
        <taxon>Verticillium</taxon>
    </lineage>
</organism>
<dbReference type="EMBL" id="CVQI01011112">
    <property type="protein sequence ID" value="CRK20594.1"/>
    <property type="molecule type" value="Genomic_DNA"/>
</dbReference>
<feature type="compositionally biased region" description="Polar residues" evidence="1">
    <location>
        <begin position="103"/>
        <end position="121"/>
    </location>
</feature>
<evidence type="ECO:0000256" key="1">
    <source>
        <dbReference type="SAM" id="MobiDB-lite"/>
    </source>
</evidence>